<reference evidence="2" key="1">
    <citation type="submission" date="2016-11" db="UniProtKB">
        <authorList>
            <consortium name="WormBaseParasite"/>
        </authorList>
    </citation>
    <scope>IDENTIFICATION</scope>
    <source>
        <strain evidence="2">KR3021</strain>
    </source>
</reference>
<accession>A0AC35TW50</accession>
<dbReference type="Proteomes" id="UP000095286">
    <property type="component" value="Unplaced"/>
</dbReference>
<evidence type="ECO:0000313" key="1">
    <source>
        <dbReference type="Proteomes" id="UP000095286"/>
    </source>
</evidence>
<organism evidence="1 2">
    <name type="scientific">Rhabditophanes sp. KR3021</name>
    <dbReference type="NCBI Taxonomy" id="114890"/>
    <lineage>
        <taxon>Eukaryota</taxon>
        <taxon>Metazoa</taxon>
        <taxon>Ecdysozoa</taxon>
        <taxon>Nematoda</taxon>
        <taxon>Chromadorea</taxon>
        <taxon>Rhabditida</taxon>
        <taxon>Tylenchina</taxon>
        <taxon>Panagrolaimomorpha</taxon>
        <taxon>Strongyloidoidea</taxon>
        <taxon>Alloionematidae</taxon>
        <taxon>Rhabditophanes</taxon>
    </lineage>
</organism>
<evidence type="ECO:0000313" key="2">
    <source>
        <dbReference type="WBParaSite" id="RSKR_0000502800.1"/>
    </source>
</evidence>
<name>A0AC35TW50_9BILA</name>
<dbReference type="WBParaSite" id="RSKR_0000502800.1">
    <property type="protein sequence ID" value="RSKR_0000502800.1"/>
    <property type="gene ID" value="RSKR_0000502800"/>
</dbReference>
<protein>
    <submittedName>
        <fullName evidence="2">Neurogenic locus Notch protein</fullName>
    </submittedName>
</protein>
<proteinExistence type="predicted"/>
<sequence>MALSLLCPTCSLVDYCLSSACIHSTSCTNHPTTYTCACLPGWEGPDCSIDTNECLDKPCQNKGTCHNKKGFYECRCVSGFSGQNCENEVQSNFRCWNGGRIKFNPNKNHKECECSYGFYGKYCDKKVDFCPEGVCGENGVCVVDGTDISCKCKQGFEGQFCEHDVDECSVYGHLCHNEGTCLNTVGNFSCLCPLGFEGRFCQFNVDECKQNECAAGSKCIDQINSYRCECPKGKTGIHCEFEDKCTGPRNPCQNEAICNTNFFDGSITCDCRDNSFHGKFCEKDTNECSGKKDLCNKGTCLNEYGSFRCECEHGYQGKYCDDIVEYCSFVMCENGGSCVNLIGSYNCICRDGFVGERCEIRAVVEQSKVDTFNKENEKIKAECEFLNCRNVSGNGNCDPECNFYSCGFDGGDCSAKIVEPYQFCNYKTYCAFAAKNGVCDQVCNNEHCLFDADDCLDTSLTKLCKKKRVNGICDKECNLAEYQFDGGDCSNSKTKKSVLEGNVVLILDITPNLFLSKQETFFKFLSEKLRAKVDILKDEDGKLQIFKYDMENGETELLKLNKSYSTSKKEGVMLALTVDVSLCLNSKNKNECFSNIYAVGAYLGASAARYEFEQIGVPMYAARIRTNPNQHPTTVEDNSFSWTFLVVGIICVCLLTTMLVGVVLDRKRKLIHAPIWKPLNQDGSISTYNSNILLQGNIDCKRAKLDEDYSTWNSQYAKINHAPAKKQLTTGNSAYTALHQACESAFPLTEDHFTYHMDVNVVEPKFGDTPLHKLIESKCDAKSEEVILDGVRLLLHKGASINAVNFHDQTALLIATRYQLSKVCELLIHCGADLNLSDDKEMTPLHHAAILGNIEIVHLICSTKQASVDLCDQDCHSIAMNAVLSGMEEAISILDILDKCGCELDNKGNALRDTFTGRTPLHVAAAHDEEKIIEFLVSKKANKDAQDKDEQTPLFVAAAEGNMCALNCLLNLGANKDLSDKMDRTAETIAFLHGHHAIVKRLQTFRLEPKKMNLDSYGKPATKTRKRPIKAAKTQATTRVLSPLTPPTSEGSNFSDTSSPHGHSYIQNSSGVIYQGSQYATIKKTPPYNTVEGKAGPSTSMINFTPPYDMPPYPHVTIQPTTDYYYPHQTPSYYPNNWYNNEYHFNQSASTPQTGTTCPDYPPQHPAAGWNGEPPSASSCHHPPPHNNYFKTWMEQRNH</sequence>